<dbReference type="GO" id="GO:0005737">
    <property type="term" value="C:cytoplasm"/>
    <property type="evidence" value="ECO:0007669"/>
    <property type="project" value="TreeGrafter"/>
</dbReference>
<dbReference type="eggNOG" id="COG0523">
    <property type="taxonomic scope" value="Bacteria"/>
</dbReference>
<dbReference type="RefSeq" id="WP_005881656.1">
    <property type="nucleotide sequence ID" value="NZ_ADNU01000007.1"/>
</dbReference>
<dbReference type="InterPro" id="IPR003495">
    <property type="entry name" value="CobW/HypB/UreG_nucleotide-bd"/>
</dbReference>
<dbReference type="SUPFAM" id="SSF52540">
    <property type="entry name" value="P-loop containing nucleoside triphosphate hydrolases"/>
    <property type="match status" value="1"/>
</dbReference>
<organism evidence="2 3">
    <name type="scientific">Brevibacterium mcbrellneri ATCC 49030</name>
    <dbReference type="NCBI Taxonomy" id="585530"/>
    <lineage>
        <taxon>Bacteria</taxon>
        <taxon>Bacillati</taxon>
        <taxon>Actinomycetota</taxon>
        <taxon>Actinomycetes</taxon>
        <taxon>Micrococcales</taxon>
        <taxon>Brevibacteriaceae</taxon>
        <taxon>Brevibacterium</taxon>
    </lineage>
</organism>
<keyword evidence="3" id="KW-1185">Reference proteome</keyword>
<dbReference type="InterPro" id="IPR027417">
    <property type="entry name" value="P-loop_NTPase"/>
</dbReference>
<accession>D4YJL7</accession>
<evidence type="ECO:0000313" key="3">
    <source>
        <dbReference type="Proteomes" id="UP000005714"/>
    </source>
</evidence>
<proteinExistence type="predicted"/>
<evidence type="ECO:0000313" key="2">
    <source>
        <dbReference type="EMBL" id="EFG48608.1"/>
    </source>
</evidence>
<dbReference type="Gene3D" id="3.40.50.300">
    <property type="entry name" value="P-loop containing nucleotide triphosphate hydrolases"/>
    <property type="match status" value="1"/>
</dbReference>
<reference evidence="2 3" key="1">
    <citation type="submission" date="2010-04" db="EMBL/GenBank/DDBJ databases">
        <authorList>
            <person name="Qin X."/>
            <person name="Bachman B."/>
            <person name="Battles P."/>
            <person name="Bell A."/>
            <person name="Bess C."/>
            <person name="Bickham C."/>
            <person name="Chaboub L."/>
            <person name="Chen D."/>
            <person name="Coyle M."/>
            <person name="Deiros D.R."/>
            <person name="Dinh H."/>
            <person name="Forbes L."/>
            <person name="Fowler G."/>
            <person name="Francisco L."/>
            <person name="Fu Q."/>
            <person name="Gubbala S."/>
            <person name="Hale W."/>
            <person name="Han Y."/>
            <person name="Hemphill L."/>
            <person name="Highlander S.K."/>
            <person name="Hirani K."/>
            <person name="Hogues M."/>
            <person name="Jackson L."/>
            <person name="Jakkamsetti A."/>
            <person name="Javaid M."/>
            <person name="Jiang H."/>
            <person name="Korchina V."/>
            <person name="Kovar C."/>
            <person name="Lara F."/>
            <person name="Lee S."/>
            <person name="Mata R."/>
            <person name="Mathew T."/>
            <person name="Moen C."/>
            <person name="Morales K."/>
            <person name="Munidasa M."/>
            <person name="Nazareth L."/>
            <person name="Ngo R."/>
            <person name="Nguyen L."/>
            <person name="Okwuonu G."/>
            <person name="Ongeri F."/>
            <person name="Patil S."/>
            <person name="Petrosino J."/>
            <person name="Pham C."/>
            <person name="Pham P."/>
            <person name="Pu L.-L."/>
            <person name="Puazo M."/>
            <person name="Raj R."/>
            <person name="Reid J."/>
            <person name="Rouhana J."/>
            <person name="Saada N."/>
            <person name="Shang Y."/>
            <person name="Simmons D."/>
            <person name="Thornton R."/>
            <person name="Warren J."/>
            <person name="Weissenberger G."/>
            <person name="Zhang J."/>
            <person name="Zhang L."/>
            <person name="Zhou C."/>
            <person name="Zhu D."/>
            <person name="Muzny D."/>
            <person name="Worley K."/>
            <person name="Gibbs R."/>
        </authorList>
    </citation>
    <scope>NUCLEOTIDE SEQUENCE [LARGE SCALE GENOMIC DNA]</scope>
    <source>
        <strain evidence="2 3">ATCC 49030</strain>
    </source>
</reference>
<dbReference type="PANTHER" id="PTHR13748:SF62">
    <property type="entry name" value="COBW DOMAIN-CONTAINING PROTEIN"/>
    <property type="match status" value="1"/>
</dbReference>
<comment type="caution">
    <text evidence="2">The sequence shown here is derived from an EMBL/GenBank/DDBJ whole genome shotgun (WGS) entry which is preliminary data.</text>
</comment>
<dbReference type="STRING" id="585530.HMPREF0183_0127"/>
<dbReference type="Proteomes" id="UP000005714">
    <property type="component" value="Unassembled WGS sequence"/>
</dbReference>
<protein>
    <submittedName>
        <fullName evidence="2">CobW/P47K family protein</fullName>
    </submittedName>
</protein>
<dbReference type="InterPro" id="IPR051316">
    <property type="entry name" value="Zinc-reg_GTPase_activator"/>
</dbReference>
<sequence>MTHTPLQTARLIVLGGYLGAGKTTLLNALLRDGRLGRTAVVVNDFGSVNIDADLIEAVDDDVMQLTNGCICCQISTDMIDTMAVLARMNRFDTVLCEVSGVGQPERMRRWGDFPGFHSGPVVIVANVTAIPRLVWDQYVSDVVTQQLGTADIVVLSGGTVAPGAVRRQAAEVSAKFASKAPVLEWTVGETLPDWFIQALVNEEAAASASERAEGSLAVTVAEHNVAHATVTVRLPTVTSAAHFADTLTSLAPALARAKGHVRDTAGNLHSVQLANRQVTHTEVPGNTSAGEGYTEFVLIAAEPGAMAALRRAVETIAQSLNVTVESLGASFSAQPETTKSKETL</sequence>
<dbReference type="Pfam" id="PF02492">
    <property type="entry name" value="cobW"/>
    <property type="match status" value="1"/>
</dbReference>
<dbReference type="EMBL" id="ADNU01000007">
    <property type="protein sequence ID" value="EFG48608.1"/>
    <property type="molecule type" value="Genomic_DNA"/>
</dbReference>
<gene>
    <name evidence="2" type="ORF">HMPREF0183_0127</name>
</gene>
<dbReference type="PANTHER" id="PTHR13748">
    <property type="entry name" value="COBW-RELATED"/>
    <property type="match status" value="1"/>
</dbReference>
<feature type="domain" description="CobW/HypB/UreG nucleotide-binding" evidence="1">
    <location>
        <begin position="12"/>
        <end position="182"/>
    </location>
</feature>
<dbReference type="OrthoDB" id="9808822at2"/>
<dbReference type="AlphaFoldDB" id="D4YJL7"/>
<evidence type="ECO:0000259" key="1">
    <source>
        <dbReference type="Pfam" id="PF02492"/>
    </source>
</evidence>
<name>D4YJL7_9MICO</name>